<dbReference type="Pfam" id="PF13489">
    <property type="entry name" value="Methyltransf_23"/>
    <property type="match status" value="1"/>
</dbReference>
<feature type="compositionally biased region" description="Low complexity" evidence="2">
    <location>
        <begin position="45"/>
        <end position="59"/>
    </location>
</feature>
<accession>A0A9P8W0C7</accession>
<dbReference type="Proteomes" id="UP000777438">
    <property type="component" value="Unassembled WGS sequence"/>
</dbReference>
<feature type="compositionally biased region" description="Pro residues" evidence="2">
    <location>
        <begin position="15"/>
        <end position="30"/>
    </location>
</feature>
<reference evidence="3 4" key="1">
    <citation type="journal article" date="2021" name="Nat. Commun.">
        <title>Genetic determinants of endophytism in the Arabidopsis root mycobiome.</title>
        <authorList>
            <person name="Mesny F."/>
            <person name="Miyauchi S."/>
            <person name="Thiergart T."/>
            <person name="Pickel B."/>
            <person name="Atanasova L."/>
            <person name="Karlsson M."/>
            <person name="Huettel B."/>
            <person name="Barry K.W."/>
            <person name="Haridas S."/>
            <person name="Chen C."/>
            <person name="Bauer D."/>
            <person name="Andreopoulos W."/>
            <person name="Pangilinan J."/>
            <person name="LaButti K."/>
            <person name="Riley R."/>
            <person name="Lipzen A."/>
            <person name="Clum A."/>
            <person name="Drula E."/>
            <person name="Henrissat B."/>
            <person name="Kohler A."/>
            <person name="Grigoriev I.V."/>
            <person name="Martin F.M."/>
            <person name="Hacquard S."/>
        </authorList>
    </citation>
    <scope>NUCLEOTIDE SEQUENCE [LARGE SCALE GENOMIC DNA]</scope>
    <source>
        <strain evidence="3 4">MPI-CAGE-CH-0241</strain>
    </source>
</reference>
<keyword evidence="4" id="KW-1185">Reference proteome</keyword>
<gene>
    <name evidence="3" type="ORF">B0T10DRAFT_82828</name>
</gene>
<evidence type="ECO:0000313" key="4">
    <source>
        <dbReference type="Proteomes" id="UP000777438"/>
    </source>
</evidence>
<sequence>MANEMDTAATAPANSPSPPTSPPVPQPQPELVPGDDPEDDDDADSALGDDAASSTASVTSSILEYRTIRGRTYHSDRHPTEYFTPNDEQQMQSVEITHHYLTILLDGNLFLAPIDRDQIKRVLDVGTGSGIWAIDMADQYPDAEVIGSDLSPCQPEWVPPNVKFEVDDATLNWTWKDDHFDLIHLRYLFGAIQDWNALFREAYRCCAPGGWVQSCEADVRFYSDDGTTDTEPVLKTWTQLYEDGGKALGRPFFVTQERLAEKAFEAAGFTDVQIVDLKIPVGGWPKDPKLSEVGSFVKLTIENDIEGYTLFMWHNILKWPAEDYQLFLMGMRKMLKNRKVHSYMKIRYIFGRKPTTA</sequence>
<dbReference type="SUPFAM" id="SSF53335">
    <property type="entry name" value="S-adenosyl-L-methionine-dependent methyltransferases"/>
    <property type="match status" value="1"/>
</dbReference>
<name>A0A9P8W0C7_9HYPO</name>
<evidence type="ECO:0000256" key="2">
    <source>
        <dbReference type="SAM" id="MobiDB-lite"/>
    </source>
</evidence>
<dbReference type="PANTHER" id="PTHR43591">
    <property type="entry name" value="METHYLTRANSFERASE"/>
    <property type="match status" value="1"/>
</dbReference>
<dbReference type="GO" id="GO:0032259">
    <property type="term" value="P:methylation"/>
    <property type="evidence" value="ECO:0007669"/>
    <property type="project" value="UniProtKB-KW"/>
</dbReference>
<dbReference type="GO" id="GO:0008168">
    <property type="term" value="F:methyltransferase activity"/>
    <property type="evidence" value="ECO:0007669"/>
    <property type="project" value="UniProtKB-KW"/>
</dbReference>
<proteinExistence type="inferred from homology"/>
<dbReference type="PANTHER" id="PTHR43591:SF10">
    <property type="entry name" value="ABC TRANSMEMBRANE TYPE-1 DOMAIN-CONTAINING PROTEIN-RELATED"/>
    <property type="match status" value="1"/>
</dbReference>
<dbReference type="InterPro" id="IPR029063">
    <property type="entry name" value="SAM-dependent_MTases_sf"/>
</dbReference>
<dbReference type="Gene3D" id="3.40.50.150">
    <property type="entry name" value="Vaccinia Virus protein VP39"/>
    <property type="match status" value="1"/>
</dbReference>
<dbReference type="AlphaFoldDB" id="A0A9P8W0C7"/>
<feature type="region of interest" description="Disordered" evidence="2">
    <location>
        <begin position="1"/>
        <end position="59"/>
    </location>
</feature>
<dbReference type="EMBL" id="JAGPYM010000017">
    <property type="protein sequence ID" value="KAH6885710.1"/>
    <property type="molecule type" value="Genomic_DNA"/>
</dbReference>
<keyword evidence="3" id="KW-0808">Transferase</keyword>
<evidence type="ECO:0000256" key="1">
    <source>
        <dbReference type="ARBA" id="ARBA00038158"/>
    </source>
</evidence>
<dbReference type="CDD" id="cd02440">
    <property type="entry name" value="AdoMet_MTases"/>
    <property type="match status" value="1"/>
</dbReference>
<evidence type="ECO:0000313" key="3">
    <source>
        <dbReference type="EMBL" id="KAH6885710.1"/>
    </source>
</evidence>
<keyword evidence="3" id="KW-0489">Methyltransferase</keyword>
<comment type="caution">
    <text evidence="3">The sequence shown here is derived from an EMBL/GenBank/DDBJ whole genome shotgun (WGS) entry which is preliminary data.</text>
</comment>
<comment type="similarity">
    <text evidence="1">Belongs to the methyltransferase superfamily. LaeA methyltransferase family.</text>
</comment>
<protein>
    <submittedName>
        <fullName evidence="3">S-adenosyl-L-methionine-dependent methyltransferase</fullName>
    </submittedName>
</protein>
<feature type="compositionally biased region" description="Acidic residues" evidence="2">
    <location>
        <begin position="33"/>
        <end position="44"/>
    </location>
</feature>
<organism evidence="3 4">
    <name type="scientific">Thelonectria olida</name>
    <dbReference type="NCBI Taxonomy" id="1576542"/>
    <lineage>
        <taxon>Eukaryota</taxon>
        <taxon>Fungi</taxon>
        <taxon>Dikarya</taxon>
        <taxon>Ascomycota</taxon>
        <taxon>Pezizomycotina</taxon>
        <taxon>Sordariomycetes</taxon>
        <taxon>Hypocreomycetidae</taxon>
        <taxon>Hypocreales</taxon>
        <taxon>Nectriaceae</taxon>
        <taxon>Thelonectria</taxon>
    </lineage>
</organism>
<dbReference type="OrthoDB" id="2013972at2759"/>